<dbReference type="NCBIfam" id="NF004131">
    <property type="entry name" value="PRK05618.2-1"/>
    <property type="match status" value="1"/>
</dbReference>
<name>A0A5C8UR90_9MICO</name>
<dbReference type="Gene3D" id="2.40.240.10">
    <property type="entry name" value="Ribosomal Protein L25, Chain P"/>
    <property type="match status" value="1"/>
</dbReference>
<dbReference type="InterPro" id="IPR029751">
    <property type="entry name" value="Ribosomal_L25_dom"/>
</dbReference>
<evidence type="ECO:0000256" key="1">
    <source>
        <dbReference type="ARBA" id="ARBA00022730"/>
    </source>
</evidence>
<dbReference type="InterPro" id="IPR020930">
    <property type="entry name" value="Ribosomal_uL5_bac-type"/>
</dbReference>
<dbReference type="EMBL" id="VRMG01000005">
    <property type="protein sequence ID" value="TXN31091.1"/>
    <property type="molecule type" value="Genomic_DNA"/>
</dbReference>
<keyword evidence="9" id="KW-1185">Reference proteome</keyword>
<sequence length="208" mass="22160">MAEKKAHKELTNKITAEPRNTFGKGVARKLRAAGKVPAVVYGHGTEPRHLSLPAHDVSLLLRKANAILDLQIEGESQLALVKDVQKDPLRQIIEHIDLIVVRKGERVEVDVAVHLEGEPVSGTVADQDAKSLLVETLAISIPENIVVSVEGLEAGTHIYAKDITLPEGAVLITDPETLVIAISVPAEQDLGEAPEVEAPAAEAEAAAE</sequence>
<evidence type="ECO:0000256" key="2">
    <source>
        <dbReference type="ARBA" id="ARBA00022884"/>
    </source>
</evidence>
<evidence type="ECO:0000259" key="6">
    <source>
        <dbReference type="Pfam" id="PF01386"/>
    </source>
</evidence>
<dbReference type="AlphaFoldDB" id="A0A5C8UR90"/>
<comment type="function">
    <text evidence="5">This is one of the proteins that binds to the 5S RNA in the ribosome where it forms part of the central protuberance.</text>
</comment>
<dbReference type="InterPro" id="IPR037121">
    <property type="entry name" value="Ribosomal_bL25_C"/>
</dbReference>
<dbReference type="InterPro" id="IPR011035">
    <property type="entry name" value="Ribosomal_bL25/Gln-tRNA_synth"/>
</dbReference>
<dbReference type="GO" id="GO:0003735">
    <property type="term" value="F:structural constituent of ribosome"/>
    <property type="evidence" value="ECO:0007669"/>
    <property type="project" value="InterPro"/>
</dbReference>
<reference evidence="8 9" key="1">
    <citation type="submission" date="2019-08" db="EMBL/GenBank/DDBJ databases">
        <title>Bacterial whole genome sequence for Glaciihabitans sp. CHu50b-6-2.</title>
        <authorList>
            <person name="Jin L."/>
        </authorList>
    </citation>
    <scope>NUCLEOTIDE SEQUENCE [LARGE SCALE GENOMIC DNA]</scope>
    <source>
        <strain evidence="8 9">CHu50b-6-2</strain>
    </source>
</reference>
<dbReference type="GO" id="GO:0022625">
    <property type="term" value="C:cytosolic large ribosomal subunit"/>
    <property type="evidence" value="ECO:0007669"/>
    <property type="project" value="TreeGrafter"/>
</dbReference>
<keyword evidence="1 5" id="KW-0699">rRNA-binding</keyword>
<feature type="domain" description="Large ribosomal subunit protein bL25 L25" evidence="6">
    <location>
        <begin position="14"/>
        <end position="98"/>
    </location>
</feature>
<dbReference type="InterPro" id="IPR020056">
    <property type="entry name" value="Rbsml_bL25/Gln-tRNA_synth_N"/>
</dbReference>
<dbReference type="InterPro" id="IPR020057">
    <property type="entry name" value="Ribosomal_bL25_b-dom"/>
</dbReference>
<dbReference type="Gene3D" id="2.170.120.20">
    <property type="entry name" value="Ribosomal protein L25, beta domain"/>
    <property type="match status" value="1"/>
</dbReference>
<dbReference type="NCBIfam" id="TIGR00731">
    <property type="entry name" value="bL25_bact_ctc"/>
    <property type="match status" value="1"/>
</dbReference>
<dbReference type="Proteomes" id="UP000321379">
    <property type="component" value="Unassembled WGS sequence"/>
</dbReference>
<dbReference type="Pfam" id="PF01386">
    <property type="entry name" value="Ribosomal_L25p"/>
    <property type="match status" value="1"/>
</dbReference>
<dbReference type="GO" id="GO:0008097">
    <property type="term" value="F:5S rRNA binding"/>
    <property type="evidence" value="ECO:0007669"/>
    <property type="project" value="InterPro"/>
</dbReference>
<dbReference type="PANTHER" id="PTHR33284">
    <property type="entry name" value="RIBOSOMAL PROTEIN L25/GLN-TRNA SYNTHETASE, ANTI-CODON-BINDING DOMAIN-CONTAINING PROTEIN"/>
    <property type="match status" value="1"/>
</dbReference>
<dbReference type="CDD" id="cd00495">
    <property type="entry name" value="Ribosomal_L25_TL5_CTC"/>
    <property type="match status" value="1"/>
</dbReference>
<dbReference type="Pfam" id="PF14693">
    <property type="entry name" value="Ribosomal_TL5_C"/>
    <property type="match status" value="1"/>
</dbReference>
<evidence type="ECO:0000256" key="4">
    <source>
        <dbReference type="ARBA" id="ARBA00023274"/>
    </source>
</evidence>
<gene>
    <name evidence="5" type="primary">rplY</name>
    <name evidence="5" type="synonym">ctc</name>
    <name evidence="8" type="ORF">FVP33_05725</name>
</gene>
<evidence type="ECO:0000256" key="3">
    <source>
        <dbReference type="ARBA" id="ARBA00022980"/>
    </source>
</evidence>
<dbReference type="GO" id="GO:0006412">
    <property type="term" value="P:translation"/>
    <property type="evidence" value="ECO:0007669"/>
    <property type="project" value="UniProtKB-UniRule"/>
</dbReference>
<keyword evidence="4 5" id="KW-0687">Ribonucleoprotein</keyword>
<keyword evidence="3 5" id="KW-0689">Ribosomal protein</keyword>
<dbReference type="SUPFAM" id="SSF50715">
    <property type="entry name" value="Ribosomal protein L25-like"/>
    <property type="match status" value="1"/>
</dbReference>
<accession>A0A5C8UR90</accession>
<protein>
    <recommendedName>
        <fullName evidence="5">Large ribosomal subunit protein bL25</fullName>
    </recommendedName>
    <alternativeName>
        <fullName evidence="5">General stress protein CTC</fullName>
    </alternativeName>
</protein>
<comment type="subunit">
    <text evidence="5">Part of the 50S ribosomal subunit; part of the 5S rRNA/L5/L18/L25 subcomplex. Contacts the 5S rRNA. Binds to the 5S rRNA independently of L5 and L18.</text>
</comment>
<feature type="domain" description="Large ribosomal subunit protein bL25 beta" evidence="7">
    <location>
        <begin position="107"/>
        <end position="185"/>
    </location>
</feature>
<dbReference type="InterPro" id="IPR001021">
    <property type="entry name" value="Ribosomal_bL25_long"/>
</dbReference>
<dbReference type="HAMAP" id="MF_01334">
    <property type="entry name" value="Ribosomal_bL25_CTC"/>
    <property type="match status" value="1"/>
</dbReference>
<evidence type="ECO:0000313" key="9">
    <source>
        <dbReference type="Proteomes" id="UP000321379"/>
    </source>
</evidence>
<evidence type="ECO:0000256" key="5">
    <source>
        <dbReference type="HAMAP-Rule" id="MF_01334"/>
    </source>
</evidence>
<proteinExistence type="inferred from homology"/>
<organism evidence="8 9">
    <name type="scientific">Lacisediminihabitans profunda</name>
    <dbReference type="NCBI Taxonomy" id="2594790"/>
    <lineage>
        <taxon>Bacteria</taxon>
        <taxon>Bacillati</taxon>
        <taxon>Actinomycetota</taxon>
        <taxon>Actinomycetes</taxon>
        <taxon>Micrococcales</taxon>
        <taxon>Microbacteriaceae</taxon>
        <taxon>Lacisediminihabitans</taxon>
    </lineage>
</organism>
<comment type="caution">
    <text evidence="8">The sequence shown here is derived from an EMBL/GenBank/DDBJ whole genome shotgun (WGS) entry which is preliminary data.</text>
</comment>
<dbReference type="PANTHER" id="PTHR33284:SF1">
    <property type="entry name" value="RIBOSOMAL PROTEIN L25_GLN-TRNA SYNTHETASE, ANTI-CODON-BINDING DOMAIN-CONTAINING PROTEIN"/>
    <property type="match status" value="1"/>
</dbReference>
<dbReference type="RefSeq" id="WP_147782677.1">
    <property type="nucleotide sequence ID" value="NZ_VRMG01000005.1"/>
</dbReference>
<evidence type="ECO:0000259" key="7">
    <source>
        <dbReference type="Pfam" id="PF14693"/>
    </source>
</evidence>
<keyword evidence="2 5" id="KW-0694">RNA-binding</keyword>
<comment type="similarity">
    <text evidence="5">Belongs to the bacterial ribosomal protein bL25 family. CTC subfamily.</text>
</comment>
<evidence type="ECO:0000313" key="8">
    <source>
        <dbReference type="EMBL" id="TXN31091.1"/>
    </source>
</evidence>